<name>A0A076LHL1_9GAMM</name>
<dbReference type="PROSITE" id="PS51176">
    <property type="entry name" value="PDH_ADH"/>
    <property type="match status" value="1"/>
</dbReference>
<dbReference type="Gene3D" id="1.20.59.10">
    <property type="entry name" value="Chorismate mutase"/>
    <property type="match status" value="1"/>
</dbReference>
<dbReference type="UniPathway" id="UPA00122">
    <property type="reaction ID" value="UER00961"/>
</dbReference>
<organism evidence="19 20">
    <name type="scientific">Edwardsiella anguillarum ET080813</name>
    <dbReference type="NCBI Taxonomy" id="667120"/>
    <lineage>
        <taxon>Bacteria</taxon>
        <taxon>Pseudomonadati</taxon>
        <taxon>Pseudomonadota</taxon>
        <taxon>Gammaproteobacteria</taxon>
        <taxon>Enterobacterales</taxon>
        <taxon>Hafniaceae</taxon>
        <taxon>Edwardsiella</taxon>
    </lineage>
</organism>
<comment type="similarity">
    <text evidence="14">In the C-terminal section; belongs to the prephenate/arogenate dehydrogenase family.</text>
</comment>
<evidence type="ECO:0000256" key="12">
    <source>
        <dbReference type="ARBA" id="ARBA00023268"/>
    </source>
</evidence>
<dbReference type="HOGENOM" id="CLU_036672_1_1_6"/>
<dbReference type="GO" id="GO:0006571">
    <property type="term" value="P:tyrosine biosynthetic process"/>
    <property type="evidence" value="ECO:0007669"/>
    <property type="project" value="UniProtKB-UniPathway"/>
</dbReference>
<dbReference type="Pfam" id="PF20463">
    <property type="entry name" value="PDH_C"/>
    <property type="match status" value="1"/>
</dbReference>
<dbReference type="Pfam" id="PF01817">
    <property type="entry name" value="CM_2"/>
    <property type="match status" value="1"/>
</dbReference>
<dbReference type="EMBL" id="CP006664">
    <property type="protein sequence ID" value="AIJ07521.1"/>
    <property type="molecule type" value="Genomic_DNA"/>
</dbReference>
<dbReference type="AlphaFoldDB" id="A0A076LHL1"/>
<keyword evidence="7 16" id="KW-0028">Amino-acid biosynthesis</keyword>
<gene>
    <name evidence="19" type="primary">tyrA</name>
    <name evidence="19" type="ORF">ETEE_1056</name>
</gene>
<comment type="subcellular location">
    <subcellularLocation>
        <location evidence="2 16">Cytoplasm</location>
    </subcellularLocation>
</comment>
<dbReference type="GO" id="GO:0005737">
    <property type="term" value="C:cytoplasm"/>
    <property type="evidence" value="ECO:0007669"/>
    <property type="project" value="UniProtKB-SubCell"/>
</dbReference>
<dbReference type="FunFam" id="3.40.50.720:FF:000170">
    <property type="entry name" value="T-protein"/>
    <property type="match status" value="1"/>
</dbReference>
<dbReference type="GeneID" id="33938741"/>
<dbReference type="PANTHER" id="PTHR21363:SF0">
    <property type="entry name" value="PREPHENATE DEHYDROGENASE [NADP(+)]"/>
    <property type="match status" value="1"/>
</dbReference>
<sequence>MVAELSALRDSIDEVDKALLGLLARRLQLVAQVGEVKSRYGLPVYVPEREAAMLASRRAEAQLLGVSPDLIEDVLRRVMRESYLSENDKGFKALNPALRPVVIVGGAGQMGRLFARMLRLSGYSVRILETQDWPRAEALCADAGMVMISVPIHLTEAAIARLPPLPADCLLVDLASVKGGPMRAMLAAHSGPVVGLHPMFGPDVGSFAKQVIVYCDGRQPQAYQWLLEQLQVWGARLHRISAVQHDQNMAFIQALRHFATFAYGLHLAEENVSMEQLLALSSPIYRLELMMVGRLFAQDAQLYADIIMASPDNLALIKRYYQRFGEAIRLLDGQNKEAFIETFQRIARWFGDDAQRFQDESRALLSQAHDRRG</sequence>
<keyword evidence="12" id="KW-0511">Multifunctional enzyme</keyword>
<dbReference type="NCBIfam" id="TIGR01799">
    <property type="entry name" value="CM_T"/>
    <property type="match status" value="1"/>
</dbReference>
<dbReference type="InterPro" id="IPR046826">
    <property type="entry name" value="PDH_N"/>
</dbReference>
<evidence type="ECO:0000259" key="18">
    <source>
        <dbReference type="PROSITE" id="PS51176"/>
    </source>
</evidence>
<evidence type="ECO:0000313" key="19">
    <source>
        <dbReference type="EMBL" id="AIJ07521.1"/>
    </source>
</evidence>
<comment type="catalytic activity">
    <reaction evidence="1">
        <text>chorismate = prephenate</text>
        <dbReference type="Rhea" id="RHEA:13897"/>
        <dbReference type="ChEBI" id="CHEBI:29748"/>
        <dbReference type="ChEBI" id="CHEBI:29934"/>
        <dbReference type="EC" id="5.4.99.5"/>
    </reaction>
</comment>
<dbReference type="PANTHER" id="PTHR21363">
    <property type="entry name" value="PREPHENATE DEHYDROGENASE"/>
    <property type="match status" value="1"/>
</dbReference>
<evidence type="ECO:0000256" key="1">
    <source>
        <dbReference type="ARBA" id="ARBA00000824"/>
    </source>
</evidence>
<evidence type="ECO:0000256" key="6">
    <source>
        <dbReference type="ARBA" id="ARBA00022498"/>
    </source>
</evidence>
<dbReference type="Pfam" id="PF02153">
    <property type="entry name" value="PDH_N"/>
    <property type="match status" value="1"/>
</dbReference>
<dbReference type="InterPro" id="IPR003099">
    <property type="entry name" value="Prephen_DH"/>
</dbReference>
<keyword evidence="6 16" id="KW-0827">Tyrosine biosynthesis</keyword>
<comment type="catalytic activity">
    <reaction evidence="13">
        <text>prephenate + NAD(+) = 3-(4-hydroxyphenyl)pyruvate + CO2 + NADH</text>
        <dbReference type="Rhea" id="RHEA:13869"/>
        <dbReference type="ChEBI" id="CHEBI:16526"/>
        <dbReference type="ChEBI" id="CHEBI:29934"/>
        <dbReference type="ChEBI" id="CHEBI:36242"/>
        <dbReference type="ChEBI" id="CHEBI:57540"/>
        <dbReference type="ChEBI" id="CHEBI:57945"/>
        <dbReference type="EC" id="1.3.1.12"/>
    </reaction>
</comment>
<dbReference type="RefSeq" id="WP_034164598.1">
    <property type="nucleotide sequence ID" value="NZ_CP006664.1"/>
</dbReference>
<evidence type="ECO:0000256" key="14">
    <source>
        <dbReference type="ARBA" id="ARBA00061334"/>
    </source>
</evidence>
<evidence type="ECO:0000256" key="9">
    <source>
        <dbReference type="ARBA" id="ARBA00023027"/>
    </source>
</evidence>
<dbReference type="Proteomes" id="UP000028681">
    <property type="component" value="Chromosome"/>
</dbReference>
<protein>
    <recommendedName>
        <fullName evidence="15 16">T-protein</fullName>
    </recommendedName>
</protein>
<dbReference type="InterPro" id="IPR036291">
    <property type="entry name" value="NAD(P)-bd_dom_sf"/>
</dbReference>
<dbReference type="PIRSF" id="PIRSF001499">
    <property type="entry name" value="Chor_mut_pdh_Tpr"/>
    <property type="match status" value="1"/>
</dbReference>
<evidence type="ECO:0000256" key="3">
    <source>
        <dbReference type="ARBA" id="ARBA00004817"/>
    </source>
</evidence>
<evidence type="ECO:0000256" key="4">
    <source>
        <dbReference type="ARBA" id="ARBA00005067"/>
    </source>
</evidence>
<dbReference type="GO" id="GO:0004106">
    <property type="term" value="F:chorismate mutase activity"/>
    <property type="evidence" value="ECO:0007669"/>
    <property type="project" value="UniProtKB-EC"/>
</dbReference>
<evidence type="ECO:0000256" key="7">
    <source>
        <dbReference type="ARBA" id="ARBA00022605"/>
    </source>
</evidence>
<evidence type="ECO:0000259" key="17">
    <source>
        <dbReference type="PROSITE" id="PS51168"/>
    </source>
</evidence>
<evidence type="ECO:0000256" key="2">
    <source>
        <dbReference type="ARBA" id="ARBA00004496"/>
    </source>
</evidence>
<dbReference type="InterPro" id="IPR050812">
    <property type="entry name" value="Preph/Arog_dehydrog"/>
</dbReference>
<dbReference type="SUPFAM" id="SSF51735">
    <property type="entry name" value="NAD(P)-binding Rossmann-fold domains"/>
    <property type="match status" value="1"/>
</dbReference>
<dbReference type="PROSITE" id="PS51168">
    <property type="entry name" value="CHORISMATE_MUT_2"/>
    <property type="match status" value="1"/>
</dbReference>
<dbReference type="InterPro" id="IPR002701">
    <property type="entry name" value="CM_II_prokaryot"/>
</dbReference>
<dbReference type="InterPro" id="IPR036979">
    <property type="entry name" value="CM_dom_sf"/>
</dbReference>
<dbReference type="Gene3D" id="3.40.50.720">
    <property type="entry name" value="NAD(P)-binding Rossmann-like Domain"/>
    <property type="match status" value="1"/>
</dbReference>
<evidence type="ECO:0000256" key="15">
    <source>
        <dbReference type="ARBA" id="ARBA00074179"/>
    </source>
</evidence>
<dbReference type="InterPro" id="IPR008244">
    <property type="entry name" value="Chor_mut/prephenate_DH_T"/>
</dbReference>
<dbReference type="InterPro" id="IPR011277">
    <property type="entry name" value="CM_T"/>
</dbReference>
<evidence type="ECO:0000256" key="11">
    <source>
        <dbReference type="ARBA" id="ARBA00023235"/>
    </source>
</evidence>
<dbReference type="Gene3D" id="1.10.3660.10">
    <property type="entry name" value="6-phosphogluconate dehydrogenase C-terminal like domain"/>
    <property type="match status" value="1"/>
</dbReference>
<feature type="domain" description="Prephenate/arogenate dehydrogenase" evidence="18">
    <location>
        <begin position="99"/>
        <end position="361"/>
    </location>
</feature>
<dbReference type="FunFam" id="1.20.59.10:FF:000001">
    <property type="entry name" value="T-protein"/>
    <property type="match status" value="1"/>
</dbReference>
<dbReference type="GO" id="GO:0008977">
    <property type="term" value="F:prephenate dehydrogenase (NAD+) activity"/>
    <property type="evidence" value="ECO:0007669"/>
    <property type="project" value="UniProtKB-EC"/>
</dbReference>
<dbReference type="InterPro" id="IPR036263">
    <property type="entry name" value="Chorismate_II_sf"/>
</dbReference>
<feature type="domain" description="Chorismate mutase" evidence="17">
    <location>
        <begin position="1"/>
        <end position="90"/>
    </location>
</feature>
<accession>A0A076LHL1</accession>
<dbReference type="GO" id="GO:0004665">
    <property type="term" value="F:prephenate dehydrogenase (NADP+) activity"/>
    <property type="evidence" value="ECO:0007669"/>
    <property type="project" value="InterPro"/>
</dbReference>
<dbReference type="SMART" id="SM00830">
    <property type="entry name" value="CM_2"/>
    <property type="match status" value="1"/>
</dbReference>
<dbReference type="SUPFAM" id="SSF48179">
    <property type="entry name" value="6-phosphogluconate dehydrogenase C-terminal domain-like"/>
    <property type="match status" value="1"/>
</dbReference>
<evidence type="ECO:0000256" key="8">
    <source>
        <dbReference type="ARBA" id="ARBA00023002"/>
    </source>
</evidence>
<keyword evidence="11 16" id="KW-0413">Isomerase</keyword>
<evidence type="ECO:0000256" key="5">
    <source>
        <dbReference type="ARBA" id="ARBA00022490"/>
    </source>
</evidence>
<dbReference type="UniPathway" id="UPA00120">
    <property type="reaction ID" value="UER00203"/>
</dbReference>
<dbReference type="KEGG" id="ete:ETEE_1056"/>
<evidence type="ECO:0000256" key="13">
    <source>
        <dbReference type="ARBA" id="ARBA00049260"/>
    </source>
</evidence>
<evidence type="ECO:0000256" key="16">
    <source>
        <dbReference type="PIRNR" id="PIRNR001499"/>
    </source>
</evidence>
<comment type="pathway">
    <text evidence="3 16">Metabolic intermediate biosynthesis; prephenate biosynthesis; prephenate from chorismate: step 1/1.</text>
</comment>
<reference evidence="19 20" key="1">
    <citation type="journal article" date="2012" name="PLoS ONE">
        <title>Edwardsiella comparative phylogenomics reveal the new intra/inter-species taxonomic relationships, virulence evolution and niche adaptation mechanisms.</title>
        <authorList>
            <person name="Yang M."/>
            <person name="Lv Y."/>
            <person name="Xiao J."/>
            <person name="Wu H."/>
            <person name="Zheng H."/>
            <person name="Liu Q."/>
            <person name="Zhang Y."/>
            <person name="Wang Q."/>
        </authorList>
    </citation>
    <scope>NUCLEOTIDE SEQUENCE [LARGE SCALE GENOMIC DNA]</scope>
    <source>
        <strain evidence="20">080813</strain>
    </source>
</reference>
<evidence type="ECO:0000313" key="20">
    <source>
        <dbReference type="Proteomes" id="UP000028681"/>
    </source>
</evidence>
<keyword evidence="8 16" id="KW-0560">Oxidoreductase</keyword>
<keyword evidence="10 16" id="KW-0057">Aromatic amino acid biosynthesis</keyword>
<dbReference type="SUPFAM" id="SSF48600">
    <property type="entry name" value="Chorismate mutase II"/>
    <property type="match status" value="1"/>
</dbReference>
<evidence type="ECO:0000256" key="10">
    <source>
        <dbReference type="ARBA" id="ARBA00023141"/>
    </source>
</evidence>
<keyword evidence="9 16" id="KW-0520">NAD</keyword>
<dbReference type="InterPro" id="IPR046825">
    <property type="entry name" value="PDH_C"/>
</dbReference>
<dbReference type="FunFam" id="1.10.3660.10:FF:000001">
    <property type="entry name" value="T-protein"/>
    <property type="match status" value="1"/>
</dbReference>
<proteinExistence type="inferred from homology"/>
<dbReference type="GO" id="GO:0046417">
    <property type="term" value="P:chorismate metabolic process"/>
    <property type="evidence" value="ECO:0007669"/>
    <property type="project" value="InterPro"/>
</dbReference>
<comment type="pathway">
    <text evidence="4 16">Amino-acid biosynthesis; L-tyrosine biosynthesis; (4-hydroxyphenyl)pyruvate from prephenate (NAD(+) route): step 1/1.</text>
</comment>
<dbReference type="GO" id="GO:0070403">
    <property type="term" value="F:NAD+ binding"/>
    <property type="evidence" value="ECO:0007669"/>
    <property type="project" value="InterPro"/>
</dbReference>
<dbReference type="NCBIfam" id="NF008400">
    <property type="entry name" value="PRK11199.1"/>
    <property type="match status" value="1"/>
</dbReference>
<keyword evidence="5 16" id="KW-0963">Cytoplasm</keyword>
<dbReference type="InterPro" id="IPR008927">
    <property type="entry name" value="6-PGluconate_DH-like_C_sf"/>
</dbReference>